<feature type="region of interest" description="Disordered" evidence="1">
    <location>
        <begin position="1"/>
        <end position="29"/>
    </location>
</feature>
<reference evidence="2 4" key="1">
    <citation type="journal article" date="2019" name="Sci. Rep.">
        <title>Orb-weaving spider Araneus ventricosus genome elucidates the spidroin gene catalogue.</title>
        <authorList>
            <person name="Kono N."/>
            <person name="Nakamura H."/>
            <person name="Ohtoshi R."/>
            <person name="Moran D.A.P."/>
            <person name="Shinohara A."/>
            <person name="Yoshida Y."/>
            <person name="Fujiwara M."/>
            <person name="Mori M."/>
            <person name="Tomita M."/>
            <person name="Arakawa K."/>
        </authorList>
    </citation>
    <scope>NUCLEOTIDE SEQUENCE [LARGE SCALE GENOMIC DNA]</scope>
</reference>
<accession>A0A4Y2R5P1</accession>
<keyword evidence="4" id="KW-1185">Reference proteome</keyword>
<dbReference type="EMBL" id="BGPR01015776">
    <property type="protein sequence ID" value="GBN70559.1"/>
    <property type="molecule type" value="Genomic_DNA"/>
</dbReference>
<organism evidence="2 4">
    <name type="scientific">Araneus ventricosus</name>
    <name type="common">Orbweaver spider</name>
    <name type="synonym">Epeira ventricosa</name>
    <dbReference type="NCBI Taxonomy" id="182803"/>
    <lineage>
        <taxon>Eukaryota</taxon>
        <taxon>Metazoa</taxon>
        <taxon>Ecdysozoa</taxon>
        <taxon>Arthropoda</taxon>
        <taxon>Chelicerata</taxon>
        <taxon>Arachnida</taxon>
        <taxon>Araneae</taxon>
        <taxon>Araneomorphae</taxon>
        <taxon>Entelegynae</taxon>
        <taxon>Araneoidea</taxon>
        <taxon>Araneidae</taxon>
        <taxon>Araneus</taxon>
    </lineage>
</organism>
<protein>
    <submittedName>
        <fullName evidence="2">Uncharacterized protein</fullName>
    </submittedName>
</protein>
<dbReference type="AlphaFoldDB" id="A0A4Y2R5P1"/>
<comment type="caution">
    <text evidence="2">The sequence shown here is derived from an EMBL/GenBank/DDBJ whole genome shotgun (WGS) entry which is preliminary data.</text>
</comment>
<name>A0A4Y2R5P1_ARAVE</name>
<evidence type="ECO:0000313" key="3">
    <source>
        <dbReference type="EMBL" id="GBN70649.1"/>
    </source>
</evidence>
<evidence type="ECO:0000313" key="4">
    <source>
        <dbReference type="Proteomes" id="UP000499080"/>
    </source>
</evidence>
<evidence type="ECO:0000256" key="1">
    <source>
        <dbReference type="SAM" id="MobiDB-lite"/>
    </source>
</evidence>
<gene>
    <name evidence="2" type="ORF">AVEN_162302_1</name>
    <name evidence="3" type="ORF">AVEN_44971_1</name>
</gene>
<evidence type="ECO:0000313" key="2">
    <source>
        <dbReference type="EMBL" id="GBN70559.1"/>
    </source>
</evidence>
<sequence>MLNRDQITKTTPHRAPPSPNFRTTPAGGYLAPTDLTSTRPAYTAVLWWNRVSRLEPSGPEADTVPPGHHGPLFLLKLFFICFCCSRSPVAVETITRCLFFR</sequence>
<dbReference type="EMBL" id="BGPR01015799">
    <property type="protein sequence ID" value="GBN70649.1"/>
    <property type="molecule type" value="Genomic_DNA"/>
</dbReference>
<proteinExistence type="predicted"/>
<dbReference type="Proteomes" id="UP000499080">
    <property type="component" value="Unassembled WGS sequence"/>
</dbReference>